<keyword evidence="1" id="KW-0812">Transmembrane</keyword>
<dbReference type="Proteomes" id="UP000613030">
    <property type="component" value="Unassembled WGS sequence"/>
</dbReference>
<keyword evidence="1" id="KW-0472">Membrane</keyword>
<keyword evidence="1" id="KW-1133">Transmembrane helix</keyword>
<evidence type="ECO:0000256" key="1">
    <source>
        <dbReference type="SAM" id="Phobius"/>
    </source>
</evidence>
<reference evidence="2 3" key="1">
    <citation type="submission" date="2021-01" db="EMBL/GenBank/DDBJ databases">
        <title>Chryseolinea sp. Jin1 Genome sequencing and assembly.</title>
        <authorList>
            <person name="Kim I."/>
        </authorList>
    </citation>
    <scope>NUCLEOTIDE SEQUENCE [LARGE SCALE GENOMIC DNA]</scope>
    <source>
        <strain evidence="2 3">Jin1</strain>
    </source>
</reference>
<sequence length="153" mass="16952">MATPVYAFETDLFAVSDNGIHLLRSGYNYETIPFAKVTSARIARGKELHNWGIVLAIGLALLAFAVYYVLRMVIVVGNDEVDRIYIEAIVVPVIPAMLGAYCVYSSMRQGLLLTIGTTAGKKHKLPLGELVKHDRLEIFESAMEAKLGRKLRL</sequence>
<dbReference type="EMBL" id="JAERRB010000008">
    <property type="protein sequence ID" value="MBL0743885.1"/>
    <property type="molecule type" value="Genomic_DNA"/>
</dbReference>
<accession>A0ABS1KX30</accession>
<organism evidence="2 3">
    <name type="scientific">Chryseolinea lacunae</name>
    <dbReference type="NCBI Taxonomy" id="2801331"/>
    <lineage>
        <taxon>Bacteria</taxon>
        <taxon>Pseudomonadati</taxon>
        <taxon>Bacteroidota</taxon>
        <taxon>Cytophagia</taxon>
        <taxon>Cytophagales</taxon>
        <taxon>Fulvivirgaceae</taxon>
        <taxon>Chryseolinea</taxon>
    </lineage>
</organism>
<dbReference type="RefSeq" id="WP_202013455.1">
    <property type="nucleotide sequence ID" value="NZ_JAERRB010000008.1"/>
</dbReference>
<comment type="caution">
    <text evidence="2">The sequence shown here is derived from an EMBL/GenBank/DDBJ whole genome shotgun (WGS) entry which is preliminary data.</text>
</comment>
<proteinExistence type="predicted"/>
<feature type="transmembrane region" description="Helical" evidence="1">
    <location>
        <begin position="51"/>
        <end position="69"/>
    </location>
</feature>
<name>A0ABS1KX30_9BACT</name>
<protein>
    <submittedName>
        <fullName evidence="2">Uncharacterized protein</fullName>
    </submittedName>
</protein>
<keyword evidence="3" id="KW-1185">Reference proteome</keyword>
<gene>
    <name evidence="2" type="ORF">JI741_21820</name>
</gene>
<evidence type="ECO:0000313" key="3">
    <source>
        <dbReference type="Proteomes" id="UP000613030"/>
    </source>
</evidence>
<feature type="transmembrane region" description="Helical" evidence="1">
    <location>
        <begin position="84"/>
        <end position="104"/>
    </location>
</feature>
<evidence type="ECO:0000313" key="2">
    <source>
        <dbReference type="EMBL" id="MBL0743885.1"/>
    </source>
</evidence>